<feature type="transmembrane region" description="Helical" evidence="1">
    <location>
        <begin position="21"/>
        <end position="38"/>
    </location>
</feature>
<name>A0A8S1M2A2_PARPR</name>
<protein>
    <submittedName>
        <fullName evidence="2">Uncharacterized protein</fullName>
    </submittedName>
</protein>
<feature type="transmembrane region" description="Helical" evidence="1">
    <location>
        <begin position="417"/>
        <end position="442"/>
    </location>
</feature>
<keyword evidence="1" id="KW-0472">Membrane</keyword>
<evidence type="ECO:0000313" key="2">
    <source>
        <dbReference type="EMBL" id="CAD8073997.1"/>
    </source>
</evidence>
<evidence type="ECO:0000313" key="3">
    <source>
        <dbReference type="Proteomes" id="UP000688137"/>
    </source>
</evidence>
<comment type="caution">
    <text evidence="2">The sequence shown here is derived from an EMBL/GenBank/DDBJ whole genome shotgun (WGS) entry which is preliminary data.</text>
</comment>
<gene>
    <name evidence="2" type="ORF">PPRIM_AZ9-3.1.T0520027</name>
</gene>
<reference evidence="2" key="1">
    <citation type="submission" date="2021-01" db="EMBL/GenBank/DDBJ databases">
        <authorList>
            <consortium name="Genoscope - CEA"/>
            <person name="William W."/>
        </authorList>
    </citation>
    <scope>NUCLEOTIDE SEQUENCE</scope>
</reference>
<keyword evidence="3" id="KW-1185">Reference proteome</keyword>
<evidence type="ECO:0000256" key="1">
    <source>
        <dbReference type="SAM" id="Phobius"/>
    </source>
</evidence>
<organism evidence="2 3">
    <name type="scientific">Paramecium primaurelia</name>
    <dbReference type="NCBI Taxonomy" id="5886"/>
    <lineage>
        <taxon>Eukaryota</taxon>
        <taxon>Sar</taxon>
        <taxon>Alveolata</taxon>
        <taxon>Ciliophora</taxon>
        <taxon>Intramacronucleata</taxon>
        <taxon>Oligohymenophorea</taxon>
        <taxon>Peniculida</taxon>
        <taxon>Parameciidae</taxon>
        <taxon>Paramecium</taxon>
    </lineage>
</organism>
<sequence>MRQSQSIFSKCTKNMRLRNQLILIASIQAFIIMSYVLAQNMIHLSLLNVYFSDTSNNLYKESSNRIQSNIIKLYRSYFDKVFYLNGNTLISFHRLYHYTKNQVVLQNNFTINEQFQMPYGGINPIPDPLRIIKGYGNFDISYCLMCYSNLSSYSQPKTIDELVGIKMQEQVQAYGQLLYQGKDINQYFFYSYIPKEKITSIYPCLNRQQGIYSYKPEQRDWYIELQRNYDQTQNYENYNYTFTNPFMLFTEKKIGLSMAMPIVDEQTKLIGGVGSIFLGNEFVQEVGQSKFGFQIIYLISNEGIMIMHPYKVSNEYLPLYIFNQTITGFNQTDWEEIKKHNGSSSCPNFELYNSTLQCRYNSVYNQEMIIGIQEIAEFKMILIMLLSSQEYIEFYYKFEQKLSESLQETLSLNITTLLGLLIIVCICIYILIQILFYPIYVIQEYAKNMISQKKKKEKTIPIFIQRFMSNQVRQLLQSFKFIENKLQLLSFRKTEQCTYFESIQFPQKSISFKIHLQQYQNFLKIHNIKKIKLLKMQKDQNFNQYNSQMQHNFYLKQILQLVKKANLHQTS</sequence>
<keyword evidence="1" id="KW-1133">Transmembrane helix</keyword>
<proteinExistence type="predicted"/>
<dbReference type="AlphaFoldDB" id="A0A8S1M2A2"/>
<keyword evidence="1" id="KW-0812">Transmembrane</keyword>
<dbReference type="OMA" id="INEQFQM"/>
<dbReference type="Proteomes" id="UP000688137">
    <property type="component" value="Unassembled WGS sequence"/>
</dbReference>
<accession>A0A8S1M2A2</accession>
<dbReference type="EMBL" id="CAJJDM010000052">
    <property type="protein sequence ID" value="CAD8073997.1"/>
    <property type="molecule type" value="Genomic_DNA"/>
</dbReference>